<proteinExistence type="predicted"/>
<evidence type="ECO:0000313" key="2">
    <source>
        <dbReference type="Ensembl" id="ENSACIP00000011421.1"/>
    </source>
</evidence>
<organism evidence="2 3">
    <name type="scientific">Amphilophus citrinellus</name>
    <name type="common">Midas cichlid</name>
    <name type="synonym">Cichlasoma citrinellum</name>
    <dbReference type="NCBI Taxonomy" id="61819"/>
    <lineage>
        <taxon>Eukaryota</taxon>
        <taxon>Metazoa</taxon>
        <taxon>Chordata</taxon>
        <taxon>Craniata</taxon>
        <taxon>Vertebrata</taxon>
        <taxon>Euteleostomi</taxon>
        <taxon>Actinopterygii</taxon>
        <taxon>Neopterygii</taxon>
        <taxon>Teleostei</taxon>
        <taxon>Neoteleostei</taxon>
        <taxon>Acanthomorphata</taxon>
        <taxon>Ovalentaria</taxon>
        <taxon>Cichlomorphae</taxon>
        <taxon>Cichliformes</taxon>
        <taxon>Cichlidae</taxon>
        <taxon>New World cichlids</taxon>
        <taxon>Cichlasomatinae</taxon>
        <taxon>Heroini</taxon>
        <taxon>Amphilophus</taxon>
    </lineage>
</organism>
<dbReference type="AlphaFoldDB" id="A0A3Q0RLK4"/>
<dbReference type="InterPro" id="IPR035979">
    <property type="entry name" value="RBD_domain_sf"/>
</dbReference>
<dbReference type="Gene3D" id="3.30.70.330">
    <property type="match status" value="1"/>
</dbReference>
<accession>A0A3Q0RLK4</accession>
<dbReference type="InterPro" id="IPR012677">
    <property type="entry name" value="Nucleotide-bd_a/b_plait_sf"/>
</dbReference>
<evidence type="ECO:0000259" key="1">
    <source>
        <dbReference type="Pfam" id="PF14703"/>
    </source>
</evidence>
<sequence length="82" mass="9745">MEARLREEYRMEREKVNSKPLGMAFVTFEDERAAAIILKDFNACKFHGCQCRREPKSSLFSDKLRTHNWTVSYAPDPQNVYW</sequence>
<feature type="domain" description="CSC1/OSCA1-like cytosolic" evidence="1">
    <location>
        <begin position="3"/>
        <end position="82"/>
    </location>
</feature>
<dbReference type="Pfam" id="PF14703">
    <property type="entry name" value="PHM7_cyt"/>
    <property type="match status" value="1"/>
</dbReference>
<reference evidence="2" key="1">
    <citation type="submission" date="2025-08" db="UniProtKB">
        <authorList>
            <consortium name="Ensembl"/>
        </authorList>
    </citation>
    <scope>IDENTIFICATION</scope>
</reference>
<dbReference type="GO" id="GO:0003676">
    <property type="term" value="F:nucleic acid binding"/>
    <property type="evidence" value="ECO:0007669"/>
    <property type="project" value="InterPro"/>
</dbReference>
<evidence type="ECO:0000313" key="3">
    <source>
        <dbReference type="Proteomes" id="UP000261340"/>
    </source>
</evidence>
<dbReference type="GeneTree" id="ENSGT00940000157084"/>
<keyword evidence="3" id="KW-1185">Reference proteome</keyword>
<dbReference type="Ensembl" id="ENSACIT00000011745.1">
    <property type="protein sequence ID" value="ENSACIP00000011421.1"/>
    <property type="gene ID" value="ENSACIG00000008917.1"/>
</dbReference>
<dbReference type="Proteomes" id="UP000261340">
    <property type="component" value="Unplaced"/>
</dbReference>
<dbReference type="SUPFAM" id="SSF54928">
    <property type="entry name" value="RNA-binding domain, RBD"/>
    <property type="match status" value="1"/>
</dbReference>
<protein>
    <recommendedName>
        <fullName evidence="1">CSC1/OSCA1-like cytosolic domain-containing protein</fullName>
    </recommendedName>
</protein>
<reference evidence="2" key="2">
    <citation type="submission" date="2025-09" db="UniProtKB">
        <authorList>
            <consortium name="Ensembl"/>
        </authorList>
    </citation>
    <scope>IDENTIFICATION</scope>
</reference>
<dbReference type="OMA" id="LETHNWT"/>
<dbReference type="InterPro" id="IPR027815">
    <property type="entry name" value="CSC1/OSCA1-like_cyt"/>
</dbReference>
<dbReference type="STRING" id="61819.ENSACIP00000011421"/>
<dbReference type="CDD" id="cd00590">
    <property type="entry name" value="RRM_SF"/>
    <property type="match status" value="1"/>
</dbReference>
<name>A0A3Q0RLK4_AMPCI</name>